<evidence type="ECO:0000256" key="6">
    <source>
        <dbReference type="ARBA" id="ARBA00023002"/>
    </source>
</evidence>
<dbReference type="InterPro" id="IPR017927">
    <property type="entry name" value="FAD-bd_FR_type"/>
</dbReference>
<dbReference type="PROSITE" id="PS00197">
    <property type="entry name" value="2FE2S_FER_1"/>
    <property type="match status" value="1"/>
</dbReference>
<dbReference type="EMBL" id="PZZL01000018">
    <property type="protein sequence ID" value="PTM49545.1"/>
    <property type="molecule type" value="Genomic_DNA"/>
</dbReference>
<dbReference type="SUPFAM" id="SSF54292">
    <property type="entry name" value="2Fe-2S ferredoxin-like"/>
    <property type="match status" value="1"/>
</dbReference>
<dbReference type="PRINTS" id="PR00371">
    <property type="entry name" value="FPNCR"/>
</dbReference>
<keyword evidence="3" id="KW-0001">2Fe-2S</keyword>
<evidence type="ECO:0000256" key="4">
    <source>
        <dbReference type="ARBA" id="ARBA00022723"/>
    </source>
</evidence>
<keyword evidence="5" id="KW-0274">FAD</keyword>
<evidence type="ECO:0000313" key="14">
    <source>
        <dbReference type="EMBL" id="PTM49545.1"/>
    </source>
</evidence>
<dbReference type="Pfam" id="PF00970">
    <property type="entry name" value="FAD_binding_6"/>
    <property type="match status" value="1"/>
</dbReference>
<accession>A0A2T4YWU4</accession>
<dbReference type="Pfam" id="PF00111">
    <property type="entry name" value="Fer2"/>
    <property type="match status" value="1"/>
</dbReference>
<dbReference type="GO" id="GO:0051537">
    <property type="term" value="F:2 iron, 2 sulfur cluster binding"/>
    <property type="evidence" value="ECO:0007669"/>
    <property type="project" value="UniProtKB-KW"/>
</dbReference>
<keyword evidence="4" id="KW-0479">Metal-binding</keyword>
<dbReference type="InterPro" id="IPR012675">
    <property type="entry name" value="Beta-grasp_dom_sf"/>
</dbReference>
<dbReference type="InterPro" id="IPR008333">
    <property type="entry name" value="Cbr1-like_FAD-bd_dom"/>
</dbReference>
<dbReference type="PRINTS" id="PR00410">
    <property type="entry name" value="PHEHYDRXLASE"/>
</dbReference>
<dbReference type="Pfam" id="PF00175">
    <property type="entry name" value="NAD_binding_1"/>
    <property type="match status" value="1"/>
</dbReference>
<dbReference type="Proteomes" id="UP000241808">
    <property type="component" value="Unassembled WGS sequence"/>
</dbReference>
<dbReference type="SUPFAM" id="SSF52343">
    <property type="entry name" value="Ferredoxin reductase-like, C-terminal NADP-linked domain"/>
    <property type="match status" value="1"/>
</dbReference>
<comment type="cofactor">
    <cofactor evidence="9">
        <name>[2Fe-2S] cluster</name>
        <dbReference type="ChEBI" id="CHEBI:190135"/>
    </cofactor>
</comment>
<evidence type="ECO:0000256" key="10">
    <source>
        <dbReference type="ARBA" id="ARBA00061434"/>
    </source>
</evidence>
<evidence type="ECO:0000256" key="7">
    <source>
        <dbReference type="ARBA" id="ARBA00023004"/>
    </source>
</evidence>
<keyword evidence="7" id="KW-0408">Iron</keyword>
<keyword evidence="6" id="KW-0560">Oxidoreductase</keyword>
<evidence type="ECO:0000256" key="9">
    <source>
        <dbReference type="ARBA" id="ARBA00034078"/>
    </source>
</evidence>
<dbReference type="GO" id="GO:0046872">
    <property type="term" value="F:metal ion binding"/>
    <property type="evidence" value="ECO:0007669"/>
    <property type="project" value="UniProtKB-KW"/>
</dbReference>
<dbReference type="PANTHER" id="PTHR47354">
    <property type="entry name" value="NADH OXIDOREDUCTASE HCR"/>
    <property type="match status" value="1"/>
</dbReference>
<reference evidence="14 15" key="1">
    <citation type="submission" date="2018-04" db="EMBL/GenBank/DDBJ databases">
        <title>Genomic Encyclopedia of Archaeal and Bacterial Type Strains, Phase II (KMG-II): from individual species to whole genera.</title>
        <authorList>
            <person name="Goeker M."/>
        </authorList>
    </citation>
    <scope>NUCLEOTIDE SEQUENCE [LARGE SCALE GENOMIC DNA]</scope>
    <source>
        <strain evidence="14 15">DSM 25521</strain>
    </source>
</reference>
<dbReference type="InterPro" id="IPR050415">
    <property type="entry name" value="MRET"/>
</dbReference>
<dbReference type="InterPro" id="IPR036010">
    <property type="entry name" value="2Fe-2S_ferredoxin-like_sf"/>
</dbReference>
<dbReference type="PANTHER" id="PTHR47354:SF6">
    <property type="entry name" value="NADH OXIDOREDUCTASE HCR"/>
    <property type="match status" value="1"/>
</dbReference>
<dbReference type="InterPro" id="IPR017938">
    <property type="entry name" value="Riboflavin_synthase-like_b-brl"/>
</dbReference>
<comment type="cofactor">
    <cofactor evidence="1">
        <name>FAD</name>
        <dbReference type="ChEBI" id="CHEBI:57692"/>
    </cofactor>
</comment>
<dbReference type="AlphaFoldDB" id="A0A2T4YWU4"/>
<evidence type="ECO:0000256" key="8">
    <source>
        <dbReference type="ARBA" id="ARBA00023014"/>
    </source>
</evidence>
<evidence type="ECO:0000313" key="15">
    <source>
        <dbReference type="Proteomes" id="UP000241808"/>
    </source>
</evidence>
<dbReference type="Gene3D" id="3.40.50.80">
    <property type="entry name" value="Nucleotide-binding domain of ferredoxin-NADP reductase (FNR) module"/>
    <property type="match status" value="1"/>
</dbReference>
<keyword evidence="2" id="KW-0285">Flavoprotein</keyword>
<dbReference type="PROSITE" id="PS51085">
    <property type="entry name" value="2FE2S_FER_2"/>
    <property type="match status" value="1"/>
</dbReference>
<dbReference type="SUPFAM" id="SSF63380">
    <property type="entry name" value="Riboflavin synthase domain-like"/>
    <property type="match status" value="1"/>
</dbReference>
<dbReference type="Gene3D" id="3.10.20.30">
    <property type="match status" value="1"/>
</dbReference>
<comment type="caution">
    <text evidence="14">The sequence shown here is derived from an EMBL/GenBank/DDBJ whole genome shotgun (WGS) entry which is preliminary data.</text>
</comment>
<dbReference type="InterPro" id="IPR001709">
    <property type="entry name" value="Flavoprot_Pyr_Nucl_cyt_Rdtase"/>
</dbReference>
<evidence type="ECO:0000259" key="12">
    <source>
        <dbReference type="PROSITE" id="PS51085"/>
    </source>
</evidence>
<comment type="similarity">
    <text evidence="10">In the N-terminal section; belongs to the FAD-binding oxidoreductase type 6 family.</text>
</comment>
<evidence type="ECO:0000256" key="11">
    <source>
        <dbReference type="SAM" id="MobiDB-lite"/>
    </source>
</evidence>
<organism evidence="14 15">
    <name type="scientific">Phreatobacter oligotrophus</name>
    <dbReference type="NCBI Taxonomy" id="1122261"/>
    <lineage>
        <taxon>Bacteria</taxon>
        <taxon>Pseudomonadati</taxon>
        <taxon>Pseudomonadota</taxon>
        <taxon>Alphaproteobacteria</taxon>
        <taxon>Hyphomicrobiales</taxon>
        <taxon>Phreatobacteraceae</taxon>
        <taxon>Phreatobacter</taxon>
    </lineage>
</organism>
<dbReference type="CDD" id="cd00207">
    <property type="entry name" value="fer2"/>
    <property type="match status" value="1"/>
</dbReference>
<dbReference type="InterPro" id="IPR001433">
    <property type="entry name" value="OxRdtase_FAD/NAD-bd"/>
</dbReference>
<dbReference type="InterPro" id="IPR001041">
    <property type="entry name" value="2Fe-2S_ferredoxin-type"/>
</dbReference>
<protein>
    <submittedName>
        <fullName evidence="14">Ferredoxin-NADP reductase</fullName>
    </submittedName>
</protein>
<keyword evidence="8" id="KW-0411">Iron-sulfur</keyword>
<feature type="region of interest" description="Disordered" evidence="11">
    <location>
        <begin position="31"/>
        <end position="85"/>
    </location>
</feature>
<dbReference type="PROSITE" id="PS51384">
    <property type="entry name" value="FAD_FR"/>
    <property type="match status" value="1"/>
</dbReference>
<keyword evidence="15" id="KW-1185">Reference proteome</keyword>
<evidence type="ECO:0000256" key="1">
    <source>
        <dbReference type="ARBA" id="ARBA00001974"/>
    </source>
</evidence>
<feature type="domain" description="FAD-binding FR-type" evidence="13">
    <location>
        <begin position="266"/>
        <end position="372"/>
    </location>
</feature>
<dbReference type="Gene3D" id="2.40.30.10">
    <property type="entry name" value="Translation factors"/>
    <property type="match status" value="1"/>
</dbReference>
<gene>
    <name evidence="14" type="ORF">C8P69_11815</name>
</gene>
<evidence type="ECO:0000256" key="3">
    <source>
        <dbReference type="ARBA" id="ARBA00022714"/>
    </source>
</evidence>
<evidence type="ECO:0000256" key="5">
    <source>
        <dbReference type="ARBA" id="ARBA00022827"/>
    </source>
</evidence>
<dbReference type="InterPro" id="IPR039261">
    <property type="entry name" value="FNR_nucleotide-bd"/>
</dbReference>
<proteinExistence type="inferred from homology"/>
<evidence type="ECO:0000256" key="2">
    <source>
        <dbReference type="ARBA" id="ARBA00022630"/>
    </source>
</evidence>
<dbReference type="GO" id="GO:0016491">
    <property type="term" value="F:oxidoreductase activity"/>
    <property type="evidence" value="ECO:0007669"/>
    <property type="project" value="UniProtKB-KW"/>
</dbReference>
<feature type="domain" description="2Fe-2S ferredoxin-type" evidence="12">
    <location>
        <begin position="548"/>
        <end position="633"/>
    </location>
</feature>
<name>A0A2T4YWU4_9HYPH</name>
<sequence>MGRAMSPTQFQRRAVAGISVAALVLTLGAGRAQDSGGDHTSHHPPPAEAAQSPGPSAPPPSGSAEPGEMHRSQQRGLASSMIGASEPAAEELRALHEKAQSWITRSLPAILAAADDIAASTARGDYTSARASAGALREATARLESGLSAHIGMAQGRAPRDIALAWYRSEMQLQGAQPEAPALFGFTVRHLSLMAVLTLVLAGLLLIQLLRARRAAALIALARMPSVAQEATTAVSVAGLGESVAPADDRSSDTILPPRLGGSRAPWRGELRVIQIFDETPSIKTFRLAEPSGGPLPFDYLPGQFMQVTVTLGGDNAVRRAYTIASSPTHSAFVELTIKNEQQGQVSRHLHENVHVGSLLTCSAPYGDFTFTGLDEDCVVLIGGGVGATPLMSVLRFLTDRAWPGEIYFIYGARGTDEFVFRDELEFLQRRHTNLHVLGAMPRSPHTSWFGWEGAITRELLAATVPDIANKRIHMCGPPAMMRAVTDALTSLGVPPGKIHTEAFGPAARDPADLAPARPSPAEVAAISLTSPKAASKPRAKAPKAAPATVSFLRSGRSTALDSGMTVLAAAEASGVEIPSSCRVGICGVCKVRLVEGKVQMDVTDGLSDTDAAEGLVLACQAKATTPHLAIDA</sequence>
<dbReference type="InterPro" id="IPR006058">
    <property type="entry name" value="2Fe2S_fd_BS"/>
</dbReference>
<evidence type="ECO:0000259" key="13">
    <source>
        <dbReference type="PROSITE" id="PS51384"/>
    </source>
</evidence>
<dbReference type="CDD" id="cd06217">
    <property type="entry name" value="FNR_iron_sulfur_binding_3"/>
    <property type="match status" value="1"/>
</dbReference>